<evidence type="ECO:0000256" key="10">
    <source>
        <dbReference type="ARBA" id="ARBA00033062"/>
    </source>
</evidence>
<feature type="binding site" evidence="11">
    <location>
        <position position="128"/>
    </location>
    <ligand>
        <name>S-adenosyl-L-methionine</name>
        <dbReference type="ChEBI" id="CHEBI:59789"/>
    </ligand>
</feature>
<comment type="caution">
    <text evidence="12">The sequence shown here is derived from an EMBL/GenBank/DDBJ whole genome shotgun (WGS) entry which is preliminary data.</text>
</comment>
<evidence type="ECO:0000256" key="2">
    <source>
        <dbReference type="ARBA" id="ARBA00005487"/>
    </source>
</evidence>
<dbReference type="OrthoDB" id="3352509at2"/>
<sequence length="270" mass="30829">MPEPVDIDALIRAVQANPRYAAIDPGLIRGLIERYQSSIHQPRELIKAVRNKLHQVGGAYLEKPIDYANWGERLAILPRDLHHPQVKEFCRQMMALHASTRERLPILDRFYAETLTSLQPIHSILDLACGLNPLALPWMPVNPATQIYVCDIYSDQINFLQQFFNHFGIHGQATLCDLTRSLPQQSVQVAFLLKSIPCLEQLDKTIATRLLHGIPAKYWLISFPAHSLGGRGKGMRQHYRQHFEELIRGWAVQLRSFEFPGELVFLLSPA</sequence>
<keyword evidence="8 11" id="KW-0949">S-adenosyl-L-methionine</keyword>
<dbReference type="InterPro" id="IPR029063">
    <property type="entry name" value="SAM-dependent_MTases_sf"/>
</dbReference>
<evidence type="ECO:0000256" key="1">
    <source>
        <dbReference type="ARBA" id="ARBA00001643"/>
    </source>
</evidence>
<dbReference type="SUPFAM" id="SSF53335">
    <property type="entry name" value="S-adenosyl-L-methionine-dependent methyltransferases"/>
    <property type="match status" value="1"/>
</dbReference>
<evidence type="ECO:0000256" key="3">
    <source>
        <dbReference type="ARBA" id="ARBA00012300"/>
    </source>
</evidence>
<evidence type="ECO:0000256" key="11">
    <source>
        <dbReference type="PIRSR" id="PIRSR015852-1"/>
    </source>
</evidence>
<dbReference type="Proteomes" id="UP000050514">
    <property type="component" value="Unassembled WGS sequence"/>
</dbReference>
<dbReference type="AlphaFoldDB" id="A0A0P6XQ64"/>
<evidence type="ECO:0000256" key="8">
    <source>
        <dbReference type="ARBA" id="ARBA00022691"/>
    </source>
</evidence>
<evidence type="ECO:0000313" key="12">
    <source>
        <dbReference type="EMBL" id="KPL74397.1"/>
    </source>
</evidence>
<protein>
    <recommendedName>
        <fullName evidence="4">16S rRNA (guanine(1405)-N(7))-methyltransferase</fullName>
        <ecNumber evidence="3">2.1.1.179</ecNumber>
    </recommendedName>
    <alternativeName>
        <fullName evidence="10">16S rRNA m7G1405 methyltransferase</fullName>
    </alternativeName>
</protein>
<dbReference type="GO" id="GO:0008649">
    <property type="term" value="F:rRNA methyltransferase activity"/>
    <property type="evidence" value="ECO:0007669"/>
    <property type="project" value="InterPro"/>
</dbReference>
<comment type="catalytic activity">
    <reaction evidence="1">
        <text>guanosine(1405) in 16S rRNA + S-adenosyl-L-methionine = N(7)-methylguanosine(1405) in 16S rRNA + S-adenosyl-L-homocysteine</text>
        <dbReference type="Rhea" id="RHEA:42772"/>
        <dbReference type="Rhea" id="RHEA-COMP:10225"/>
        <dbReference type="Rhea" id="RHEA-COMP:10226"/>
        <dbReference type="ChEBI" id="CHEBI:57856"/>
        <dbReference type="ChEBI" id="CHEBI:59789"/>
        <dbReference type="ChEBI" id="CHEBI:74269"/>
        <dbReference type="ChEBI" id="CHEBI:74480"/>
        <dbReference type="EC" id="2.1.1.179"/>
    </reaction>
</comment>
<dbReference type="RefSeq" id="WP_061918489.1">
    <property type="nucleotide sequence ID" value="NZ_DF967971.1"/>
</dbReference>
<dbReference type="GO" id="GO:0046677">
    <property type="term" value="P:response to antibiotic"/>
    <property type="evidence" value="ECO:0007669"/>
    <property type="project" value="UniProtKB-KW"/>
</dbReference>
<dbReference type="STRING" id="360411.AC812_11190"/>
<name>A0A0P6XQ64_9CHLR</name>
<dbReference type="Gene3D" id="1.10.8.10">
    <property type="entry name" value="DNA helicase RuvA subunit, C-terminal domain"/>
    <property type="match status" value="1"/>
</dbReference>
<feature type="binding site" evidence="11">
    <location>
        <position position="151"/>
    </location>
    <ligand>
        <name>S-adenosyl-L-methionine</name>
        <dbReference type="ChEBI" id="CHEBI:59789"/>
    </ligand>
</feature>
<dbReference type="EC" id="2.1.1.179" evidence="3"/>
<evidence type="ECO:0000256" key="9">
    <source>
        <dbReference type="ARBA" id="ARBA00023251"/>
    </source>
</evidence>
<dbReference type="PATRIC" id="fig|360411.5.peg.2059"/>
<dbReference type="EMBL" id="LGHJ01000017">
    <property type="protein sequence ID" value="KPL74397.1"/>
    <property type="molecule type" value="Genomic_DNA"/>
</dbReference>
<organism evidence="12 13">
    <name type="scientific">Bellilinea caldifistulae</name>
    <dbReference type="NCBI Taxonomy" id="360411"/>
    <lineage>
        <taxon>Bacteria</taxon>
        <taxon>Bacillati</taxon>
        <taxon>Chloroflexota</taxon>
        <taxon>Anaerolineae</taxon>
        <taxon>Anaerolineales</taxon>
        <taxon>Anaerolineaceae</taxon>
        <taxon>Bellilinea</taxon>
    </lineage>
</organism>
<dbReference type="InterPro" id="IPR010769">
    <property type="entry name" value="rRNA_MeTrfase_GmN_bac"/>
</dbReference>
<keyword evidence="9" id="KW-0046">Antibiotic resistance</keyword>
<gene>
    <name evidence="12" type="ORF">AC812_11190</name>
</gene>
<keyword evidence="6" id="KW-0489">Methyltransferase</keyword>
<accession>A0A0P6XQ64</accession>
<keyword evidence="13" id="KW-1185">Reference proteome</keyword>
<evidence type="ECO:0000256" key="7">
    <source>
        <dbReference type="ARBA" id="ARBA00022679"/>
    </source>
</evidence>
<comment type="similarity">
    <text evidence="2">Belongs to the methyltransferase superfamily. Aminoglycoside resistance family.</text>
</comment>
<dbReference type="InterPro" id="IPR025981">
    <property type="entry name" value="rRNA_MeTrfase"/>
</dbReference>
<evidence type="ECO:0000256" key="4">
    <source>
        <dbReference type="ARBA" id="ARBA00015154"/>
    </source>
</evidence>
<feature type="binding site" evidence="11">
    <location>
        <begin position="97"/>
        <end position="103"/>
    </location>
    <ligand>
        <name>S-adenosyl-L-methionine</name>
        <dbReference type="ChEBI" id="CHEBI:59789"/>
    </ligand>
</feature>
<feature type="binding site" evidence="11">
    <location>
        <position position="193"/>
    </location>
    <ligand>
        <name>S-adenosyl-L-methionine</name>
        <dbReference type="ChEBI" id="CHEBI:59789"/>
    </ligand>
</feature>
<keyword evidence="7" id="KW-0808">Transferase</keyword>
<feature type="binding site" evidence="11">
    <location>
        <begin position="177"/>
        <end position="178"/>
    </location>
    <ligand>
        <name>S-adenosyl-L-methionine</name>
        <dbReference type="ChEBI" id="CHEBI:59789"/>
    </ligand>
</feature>
<keyword evidence="5" id="KW-0698">rRNA processing</keyword>
<dbReference type="Gene3D" id="3.40.50.150">
    <property type="entry name" value="Vaccinia Virus protein VP39"/>
    <property type="match status" value="1"/>
</dbReference>
<reference evidence="12 13" key="1">
    <citation type="submission" date="2015-07" db="EMBL/GenBank/DDBJ databases">
        <title>Draft genome of Bellilinea caldifistulae DSM 17877.</title>
        <authorList>
            <person name="Hemp J."/>
            <person name="Ward L.M."/>
            <person name="Pace L.A."/>
            <person name="Fischer W.W."/>
        </authorList>
    </citation>
    <scope>NUCLEOTIDE SEQUENCE [LARGE SCALE GENOMIC DNA]</scope>
    <source>
        <strain evidence="12 13">GOMI-1</strain>
    </source>
</reference>
<evidence type="ECO:0000313" key="13">
    <source>
        <dbReference type="Proteomes" id="UP000050514"/>
    </source>
</evidence>
<evidence type="ECO:0000256" key="6">
    <source>
        <dbReference type="ARBA" id="ARBA00022603"/>
    </source>
</evidence>
<proteinExistence type="inferred from homology"/>
<dbReference type="PIRSF" id="PIRSF015852">
    <property type="entry name" value="RRNA_mtase_Grm"/>
    <property type="match status" value="1"/>
</dbReference>
<dbReference type="Pfam" id="PF07091">
    <property type="entry name" value="FmrO"/>
    <property type="match status" value="1"/>
</dbReference>
<evidence type="ECO:0000256" key="5">
    <source>
        <dbReference type="ARBA" id="ARBA00022552"/>
    </source>
</evidence>